<protein>
    <submittedName>
        <fullName evidence="1">Uncharacterized protein</fullName>
    </submittedName>
</protein>
<sequence length="148" mass="16813">MLSHFFFTTAIAECILSTADLLYVQISTVHKISTVHQLSTVHFQLTSTHLVETLLLLLSSTTDQTSHFRMRLVLFPPKWSNEQDSLLRSELLCFLAKVLRLGLRKCDLLFSALGLLQYRMSYCIRSDTCHCCPAFDDVTTAEIINKLG</sequence>
<accession>A0A2Z7A857</accession>
<name>A0A2Z7A857_9LAMI</name>
<dbReference type="EMBL" id="KV017833">
    <property type="protein sequence ID" value="KZV17881.1"/>
    <property type="molecule type" value="Genomic_DNA"/>
</dbReference>
<evidence type="ECO:0000313" key="1">
    <source>
        <dbReference type="EMBL" id="KZV17881.1"/>
    </source>
</evidence>
<dbReference type="AlphaFoldDB" id="A0A2Z7A857"/>
<proteinExistence type="predicted"/>
<reference evidence="1 2" key="1">
    <citation type="journal article" date="2015" name="Proc. Natl. Acad. Sci. U.S.A.">
        <title>The resurrection genome of Boea hygrometrica: A blueprint for survival of dehydration.</title>
        <authorList>
            <person name="Xiao L."/>
            <person name="Yang G."/>
            <person name="Zhang L."/>
            <person name="Yang X."/>
            <person name="Zhao S."/>
            <person name="Ji Z."/>
            <person name="Zhou Q."/>
            <person name="Hu M."/>
            <person name="Wang Y."/>
            <person name="Chen M."/>
            <person name="Xu Y."/>
            <person name="Jin H."/>
            <person name="Xiao X."/>
            <person name="Hu G."/>
            <person name="Bao F."/>
            <person name="Hu Y."/>
            <person name="Wan P."/>
            <person name="Li L."/>
            <person name="Deng X."/>
            <person name="Kuang T."/>
            <person name="Xiang C."/>
            <person name="Zhu J.K."/>
            <person name="Oliver M.J."/>
            <person name="He Y."/>
        </authorList>
    </citation>
    <scope>NUCLEOTIDE SEQUENCE [LARGE SCALE GENOMIC DNA]</scope>
    <source>
        <strain evidence="2">cv. XS01</strain>
    </source>
</reference>
<evidence type="ECO:0000313" key="2">
    <source>
        <dbReference type="Proteomes" id="UP000250235"/>
    </source>
</evidence>
<gene>
    <name evidence="1" type="ORF">F511_02728</name>
</gene>
<keyword evidence="2" id="KW-1185">Reference proteome</keyword>
<organism evidence="1 2">
    <name type="scientific">Dorcoceras hygrometricum</name>
    <dbReference type="NCBI Taxonomy" id="472368"/>
    <lineage>
        <taxon>Eukaryota</taxon>
        <taxon>Viridiplantae</taxon>
        <taxon>Streptophyta</taxon>
        <taxon>Embryophyta</taxon>
        <taxon>Tracheophyta</taxon>
        <taxon>Spermatophyta</taxon>
        <taxon>Magnoliopsida</taxon>
        <taxon>eudicotyledons</taxon>
        <taxon>Gunneridae</taxon>
        <taxon>Pentapetalae</taxon>
        <taxon>asterids</taxon>
        <taxon>lamiids</taxon>
        <taxon>Lamiales</taxon>
        <taxon>Gesneriaceae</taxon>
        <taxon>Didymocarpoideae</taxon>
        <taxon>Trichosporeae</taxon>
        <taxon>Loxocarpinae</taxon>
        <taxon>Dorcoceras</taxon>
    </lineage>
</organism>
<dbReference type="Proteomes" id="UP000250235">
    <property type="component" value="Unassembled WGS sequence"/>
</dbReference>